<name>A0A6A4X6B2_AMPAM</name>
<reference evidence="1 2" key="1">
    <citation type="submission" date="2019-07" db="EMBL/GenBank/DDBJ databases">
        <title>Draft genome assembly of a fouling barnacle, Amphibalanus amphitrite (Darwin, 1854): The first reference genome for Thecostraca.</title>
        <authorList>
            <person name="Kim W."/>
        </authorList>
    </citation>
    <scope>NUCLEOTIDE SEQUENCE [LARGE SCALE GENOMIC DNA]</scope>
    <source>
        <strain evidence="1">SNU_AA5</strain>
        <tissue evidence="1">Soma without cirri and trophi</tissue>
    </source>
</reference>
<sequence length="82" mass="9048">MPQSRDFSIIVFAPRSAATATCGSVPPVPFADSLAAPQRDYAADHYAQPTRTKYDAIGAFTVATQRRRFLHTYCVTAQRGKR</sequence>
<gene>
    <name evidence="1" type="ORF">FJT64_018515</name>
</gene>
<keyword evidence="2" id="KW-1185">Reference proteome</keyword>
<accession>A0A6A4X6B2</accession>
<evidence type="ECO:0000313" key="2">
    <source>
        <dbReference type="Proteomes" id="UP000440578"/>
    </source>
</evidence>
<protein>
    <submittedName>
        <fullName evidence="1">Uncharacterized protein</fullName>
    </submittedName>
</protein>
<comment type="caution">
    <text evidence="1">The sequence shown here is derived from an EMBL/GenBank/DDBJ whole genome shotgun (WGS) entry which is preliminary data.</text>
</comment>
<dbReference type="AlphaFoldDB" id="A0A6A4X6B2"/>
<dbReference type="Proteomes" id="UP000440578">
    <property type="component" value="Unassembled WGS sequence"/>
</dbReference>
<dbReference type="EMBL" id="VIIS01000307">
    <property type="protein sequence ID" value="KAF0310508.1"/>
    <property type="molecule type" value="Genomic_DNA"/>
</dbReference>
<proteinExistence type="predicted"/>
<evidence type="ECO:0000313" key="1">
    <source>
        <dbReference type="EMBL" id="KAF0310508.1"/>
    </source>
</evidence>
<organism evidence="1 2">
    <name type="scientific">Amphibalanus amphitrite</name>
    <name type="common">Striped barnacle</name>
    <name type="synonym">Balanus amphitrite</name>
    <dbReference type="NCBI Taxonomy" id="1232801"/>
    <lineage>
        <taxon>Eukaryota</taxon>
        <taxon>Metazoa</taxon>
        <taxon>Ecdysozoa</taxon>
        <taxon>Arthropoda</taxon>
        <taxon>Crustacea</taxon>
        <taxon>Multicrustacea</taxon>
        <taxon>Cirripedia</taxon>
        <taxon>Thoracica</taxon>
        <taxon>Thoracicalcarea</taxon>
        <taxon>Balanomorpha</taxon>
        <taxon>Balanoidea</taxon>
        <taxon>Balanidae</taxon>
        <taxon>Amphibalaninae</taxon>
        <taxon>Amphibalanus</taxon>
    </lineage>
</organism>